<protein>
    <submittedName>
        <fullName evidence="3">M23 family metallopeptidase</fullName>
    </submittedName>
</protein>
<dbReference type="InterPro" id="IPR011055">
    <property type="entry name" value="Dup_hybrid_motif"/>
</dbReference>
<dbReference type="SUPFAM" id="SSF51261">
    <property type="entry name" value="Duplicated hybrid motif"/>
    <property type="match status" value="1"/>
</dbReference>
<dbReference type="Proteomes" id="UP001202052">
    <property type="component" value="Unassembled WGS sequence"/>
</dbReference>
<dbReference type="RefSeq" id="WP_249461234.1">
    <property type="nucleotide sequence ID" value="NZ_JAMCCK010000024.1"/>
</dbReference>
<dbReference type="InterPro" id="IPR050570">
    <property type="entry name" value="Cell_wall_metabolism_enzyme"/>
</dbReference>
<dbReference type="PANTHER" id="PTHR21666:SF270">
    <property type="entry name" value="MUREIN HYDROLASE ACTIVATOR ENVC"/>
    <property type="match status" value="1"/>
</dbReference>
<feature type="region of interest" description="Disordered" evidence="1">
    <location>
        <begin position="1"/>
        <end position="42"/>
    </location>
</feature>
<dbReference type="Pfam" id="PF01551">
    <property type="entry name" value="Peptidase_M23"/>
    <property type="match status" value="1"/>
</dbReference>
<accession>A0ABT0NUT3</accession>
<organism evidence="3 4">
    <name type="scientific">Streptomyces lavenduligriseus</name>
    <dbReference type="NCBI Taxonomy" id="67315"/>
    <lineage>
        <taxon>Bacteria</taxon>
        <taxon>Bacillati</taxon>
        <taxon>Actinomycetota</taxon>
        <taxon>Actinomycetes</taxon>
        <taxon>Kitasatosporales</taxon>
        <taxon>Streptomycetaceae</taxon>
        <taxon>Streptomyces</taxon>
    </lineage>
</organism>
<comment type="caution">
    <text evidence="3">The sequence shown here is derived from an EMBL/GenBank/DDBJ whole genome shotgun (WGS) entry which is preliminary data.</text>
</comment>
<keyword evidence="4" id="KW-1185">Reference proteome</keyword>
<dbReference type="EMBL" id="JAMCCK010000024">
    <property type="protein sequence ID" value="MCL3995217.1"/>
    <property type="molecule type" value="Genomic_DNA"/>
</dbReference>
<dbReference type="Gene3D" id="2.70.70.10">
    <property type="entry name" value="Glucose Permease (Domain IIA)"/>
    <property type="match status" value="1"/>
</dbReference>
<evidence type="ECO:0000313" key="3">
    <source>
        <dbReference type="EMBL" id="MCL3995217.1"/>
    </source>
</evidence>
<evidence type="ECO:0000259" key="2">
    <source>
        <dbReference type="Pfam" id="PF01551"/>
    </source>
</evidence>
<proteinExistence type="predicted"/>
<evidence type="ECO:0000256" key="1">
    <source>
        <dbReference type="SAM" id="MobiDB-lite"/>
    </source>
</evidence>
<gene>
    <name evidence="3" type="ORF">M4438_17130</name>
</gene>
<reference evidence="3 4" key="1">
    <citation type="submission" date="2022-05" db="EMBL/GenBank/DDBJ databases">
        <title>Genome Resource of Streptomyces lavenduligriseus GA1-1, a Strain with Broad-Spectrum Antifungal Activity against Phytopathogenic Fungi.</title>
        <authorList>
            <person name="Qi D."/>
        </authorList>
    </citation>
    <scope>NUCLEOTIDE SEQUENCE [LARGE SCALE GENOMIC DNA]</scope>
    <source>
        <strain evidence="3 4">GA1-1</strain>
    </source>
</reference>
<evidence type="ECO:0000313" key="4">
    <source>
        <dbReference type="Proteomes" id="UP001202052"/>
    </source>
</evidence>
<dbReference type="InterPro" id="IPR016047">
    <property type="entry name" value="M23ase_b-sheet_dom"/>
</dbReference>
<feature type="domain" description="M23ase beta-sheet core" evidence="2">
    <location>
        <begin position="2"/>
        <end position="30"/>
    </location>
</feature>
<dbReference type="PANTHER" id="PTHR21666">
    <property type="entry name" value="PEPTIDASE-RELATED"/>
    <property type="match status" value="1"/>
</dbReference>
<sequence>PIAYSGDSGNSTGPHLHFEVRPAGGSAIDPLPWLRSHGLDPT</sequence>
<name>A0ABT0NUT3_9ACTN</name>
<dbReference type="CDD" id="cd12797">
    <property type="entry name" value="M23_peptidase"/>
    <property type="match status" value="1"/>
</dbReference>
<feature type="non-terminal residue" evidence="3">
    <location>
        <position position="1"/>
    </location>
</feature>